<proteinExistence type="predicted"/>
<dbReference type="GO" id="GO:0034605">
    <property type="term" value="P:cellular response to heat"/>
    <property type="evidence" value="ECO:0007669"/>
    <property type="project" value="TreeGrafter"/>
</dbReference>
<dbReference type="Gene3D" id="6.10.140.130">
    <property type="match status" value="1"/>
</dbReference>
<dbReference type="AlphaFoldDB" id="A0A087HPG6"/>
<dbReference type="InterPro" id="IPR050130">
    <property type="entry name" value="ClpA_ClpB"/>
</dbReference>
<reference evidence="5" key="1">
    <citation type="journal article" date="2015" name="Nat. Plants">
        <title>Genome expansion of Arabis alpina linked with retrotransposition and reduced symmetric DNA methylation.</title>
        <authorList>
            <person name="Willing E.M."/>
            <person name="Rawat V."/>
            <person name="Mandakova T."/>
            <person name="Maumus F."/>
            <person name="James G.V."/>
            <person name="Nordstroem K.J."/>
            <person name="Becker C."/>
            <person name="Warthmann N."/>
            <person name="Chica C."/>
            <person name="Szarzynska B."/>
            <person name="Zytnicki M."/>
            <person name="Albani M.C."/>
            <person name="Kiefer C."/>
            <person name="Bergonzi S."/>
            <person name="Castaings L."/>
            <person name="Mateos J.L."/>
            <person name="Berns M.C."/>
            <person name="Bujdoso N."/>
            <person name="Piofczyk T."/>
            <person name="de Lorenzo L."/>
            <person name="Barrero-Sicilia C."/>
            <person name="Mateos I."/>
            <person name="Piednoel M."/>
            <person name="Hagmann J."/>
            <person name="Chen-Min-Tao R."/>
            <person name="Iglesias-Fernandez R."/>
            <person name="Schuster S.C."/>
            <person name="Alonso-Blanco C."/>
            <person name="Roudier F."/>
            <person name="Carbonero P."/>
            <person name="Paz-Ares J."/>
            <person name="Davis S.J."/>
            <person name="Pecinka A."/>
            <person name="Quesneville H."/>
            <person name="Colot V."/>
            <person name="Lysak M.A."/>
            <person name="Weigel D."/>
            <person name="Coupland G."/>
            <person name="Schneeberger K."/>
        </authorList>
    </citation>
    <scope>NUCLEOTIDE SEQUENCE [LARGE SCALE GENOMIC DNA]</scope>
    <source>
        <strain evidence="5">cv. Pajares</strain>
    </source>
</reference>
<dbReference type="Gene3D" id="1.10.8.60">
    <property type="match status" value="1"/>
</dbReference>
<name>A0A087HPG6_ARAAL</name>
<dbReference type="OMA" id="DAHESKP"/>
<dbReference type="Pfam" id="PF17871">
    <property type="entry name" value="AAA_lid_9"/>
    <property type="match status" value="1"/>
</dbReference>
<dbReference type="PANTHER" id="PTHR11638">
    <property type="entry name" value="ATP-DEPENDENT CLP PROTEASE"/>
    <property type="match status" value="1"/>
</dbReference>
<dbReference type="GO" id="GO:0005524">
    <property type="term" value="F:ATP binding"/>
    <property type="evidence" value="ECO:0007669"/>
    <property type="project" value="UniProtKB-KW"/>
</dbReference>
<keyword evidence="5" id="KW-1185">Reference proteome</keyword>
<protein>
    <recommendedName>
        <fullName evidence="3">ClpA/ClpB AAA lid domain-containing protein</fullName>
    </recommendedName>
</protein>
<evidence type="ECO:0000256" key="2">
    <source>
        <dbReference type="ARBA" id="ARBA00022840"/>
    </source>
</evidence>
<dbReference type="InterPro" id="IPR027417">
    <property type="entry name" value="P-loop_NTPase"/>
</dbReference>
<accession>A0A087HPG6</accession>
<dbReference type="InterPro" id="IPR041546">
    <property type="entry name" value="ClpA/ClpB_AAA_lid"/>
</dbReference>
<dbReference type="GO" id="GO:0005737">
    <property type="term" value="C:cytoplasm"/>
    <property type="evidence" value="ECO:0007669"/>
    <property type="project" value="TreeGrafter"/>
</dbReference>
<dbReference type="PANTHER" id="PTHR11638:SF18">
    <property type="entry name" value="HEAT SHOCK PROTEIN 104"/>
    <property type="match status" value="1"/>
</dbReference>
<evidence type="ECO:0000313" key="5">
    <source>
        <dbReference type="Proteomes" id="UP000029120"/>
    </source>
</evidence>
<dbReference type="OrthoDB" id="47330at2759"/>
<evidence type="ECO:0000256" key="1">
    <source>
        <dbReference type="ARBA" id="ARBA00022741"/>
    </source>
</evidence>
<dbReference type="SUPFAM" id="SSF52540">
    <property type="entry name" value="P-loop containing nucleoside triphosphate hydrolases"/>
    <property type="match status" value="1"/>
</dbReference>
<dbReference type="GO" id="GO:0016887">
    <property type="term" value="F:ATP hydrolysis activity"/>
    <property type="evidence" value="ECO:0007669"/>
    <property type="project" value="TreeGrafter"/>
</dbReference>
<sequence length="188" mass="21995">METLIDKDEMPGLSAITDMQWLKDKYERLHGVHIQDKALIVSSQLSARYIIGRHLSDKAIDLVDEACASIRAFFRLLFLHVEKELGDLRDKLEPLTMTYKNEKKIIDEMQRLKHKRDELTFALREAERQYDLHRAVDLRYEAIKEVGSAISKLEESCKENVMLTETIRLEDIAEVVSRWIRIPVTKLD</sequence>
<keyword evidence="2" id="KW-0067">ATP-binding</keyword>
<feature type="domain" description="ClpA/ClpB AAA lid" evidence="3">
    <location>
        <begin position="16"/>
        <end position="101"/>
    </location>
</feature>
<gene>
    <name evidence="4" type="ordered locus">AALP_Aa1g204400</name>
</gene>
<dbReference type="Gramene" id="KFK44018">
    <property type="protein sequence ID" value="KFK44018"/>
    <property type="gene ID" value="AALP_AA1G204400"/>
</dbReference>
<evidence type="ECO:0000313" key="4">
    <source>
        <dbReference type="EMBL" id="KFK44018.1"/>
    </source>
</evidence>
<organism evidence="4 5">
    <name type="scientific">Arabis alpina</name>
    <name type="common">Alpine rock-cress</name>
    <dbReference type="NCBI Taxonomy" id="50452"/>
    <lineage>
        <taxon>Eukaryota</taxon>
        <taxon>Viridiplantae</taxon>
        <taxon>Streptophyta</taxon>
        <taxon>Embryophyta</taxon>
        <taxon>Tracheophyta</taxon>
        <taxon>Spermatophyta</taxon>
        <taxon>Magnoliopsida</taxon>
        <taxon>eudicotyledons</taxon>
        <taxon>Gunneridae</taxon>
        <taxon>Pentapetalae</taxon>
        <taxon>rosids</taxon>
        <taxon>malvids</taxon>
        <taxon>Brassicales</taxon>
        <taxon>Brassicaceae</taxon>
        <taxon>Arabideae</taxon>
        <taxon>Arabis</taxon>
    </lineage>
</organism>
<dbReference type="Proteomes" id="UP000029120">
    <property type="component" value="Chromosome 1"/>
</dbReference>
<dbReference type="eggNOG" id="KOG1051">
    <property type="taxonomic scope" value="Eukaryota"/>
</dbReference>
<keyword evidence="1" id="KW-0547">Nucleotide-binding</keyword>
<dbReference type="EMBL" id="CM002869">
    <property type="protein sequence ID" value="KFK44018.1"/>
    <property type="molecule type" value="Genomic_DNA"/>
</dbReference>
<evidence type="ECO:0000259" key="3">
    <source>
        <dbReference type="Pfam" id="PF17871"/>
    </source>
</evidence>